<dbReference type="InterPro" id="IPR005174">
    <property type="entry name" value="KIB1-4_b-propeller"/>
</dbReference>
<dbReference type="PANTHER" id="PTHR44259">
    <property type="entry name" value="OS07G0183000 PROTEIN-RELATED"/>
    <property type="match status" value="1"/>
</dbReference>
<protein>
    <recommendedName>
        <fullName evidence="1">KIB1-4 beta-propeller domain-containing protein</fullName>
    </recommendedName>
</protein>
<evidence type="ECO:0000313" key="2">
    <source>
        <dbReference type="EMBL" id="MBA0635950.1"/>
    </source>
</evidence>
<proteinExistence type="predicted"/>
<feature type="domain" description="KIB1-4 beta-propeller" evidence="1">
    <location>
        <begin position="32"/>
        <end position="177"/>
    </location>
</feature>
<dbReference type="Pfam" id="PF03478">
    <property type="entry name" value="Beta-prop_KIB1-4"/>
    <property type="match status" value="2"/>
</dbReference>
<name>A0A7J8TCQ2_GOSDV</name>
<dbReference type="Proteomes" id="UP000593561">
    <property type="component" value="Unassembled WGS sequence"/>
</dbReference>
<feature type="domain" description="KIB1-4 beta-propeller" evidence="1">
    <location>
        <begin position="187"/>
        <end position="242"/>
    </location>
</feature>
<reference evidence="2 3" key="1">
    <citation type="journal article" date="2019" name="Genome Biol. Evol.">
        <title>Insights into the evolution of the New World diploid cottons (Gossypium, subgenus Houzingenia) based on genome sequencing.</title>
        <authorList>
            <person name="Grover C.E."/>
            <person name="Arick M.A. 2nd"/>
            <person name="Thrash A."/>
            <person name="Conover J.L."/>
            <person name="Sanders W.S."/>
            <person name="Peterson D.G."/>
            <person name="Frelichowski J.E."/>
            <person name="Scheffler J.A."/>
            <person name="Scheffler B.E."/>
            <person name="Wendel J.F."/>
        </authorList>
    </citation>
    <scope>NUCLEOTIDE SEQUENCE [LARGE SCALE GENOMIC DNA]</scope>
    <source>
        <strain evidence="2">27</strain>
        <tissue evidence="2">Leaf</tissue>
    </source>
</reference>
<sequence>CRSWQASLSDKRIKLPICLTLTEGYYHDEHCFYSKSEATFDVLNLPEIQGNRCWGSPFCWLVTCAFDFEISLFNPFSRTRIFLSSLNTIPEVEDWPSKDLFDYSIRKLILCTSPEESDCIVFAIISAGSFFAKPSDEAWTLICHSDRYYLDDAIYFKGNFYGCLHTGEIVLCEATPPKVVELAPPPRVFGFDIFKLDIDTKTWEKVYSLGDRSLFLGNCSTFAIAAADYPSCKPNCIYYSVDGPLLAATLT</sequence>
<feature type="non-terminal residue" evidence="2">
    <location>
        <position position="1"/>
    </location>
</feature>
<organism evidence="2 3">
    <name type="scientific">Gossypium davidsonii</name>
    <name type="common">Davidson's cotton</name>
    <name type="synonym">Gossypium klotzschianum subsp. davidsonii</name>
    <dbReference type="NCBI Taxonomy" id="34287"/>
    <lineage>
        <taxon>Eukaryota</taxon>
        <taxon>Viridiplantae</taxon>
        <taxon>Streptophyta</taxon>
        <taxon>Embryophyta</taxon>
        <taxon>Tracheophyta</taxon>
        <taxon>Spermatophyta</taxon>
        <taxon>Magnoliopsida</taxon>
        <taxon>eudicotyledons</taxon>
        <taxon>Gunneridae</taxon>
        <taxon>Pentapetalae</taxon>
        <taxon>rosids</taxon>
        <taxon>malvids</taxon>
        <taxon>Malvales</taxon>
        <taxon>Malvaceae</taxon>
        <taxon>Malvoideae</taxon>
        <taxon>Gossypium</taxon>
    </lineage>
</organism>
<evidence type="ECO:0000259" key="1">
    <source>
        <dbReference type="Pfam" id="PF03478"/>
    </source>
</evidence>
<dbReference type="InterPro" id="IPR050942">
    <property type="entry name" value="F-box_BR-signaling"/>
</dbReference>
<dbReference type="PANTHER" id="PTHR44259:SF107">
    <property type="entry name" value="F-BOX PROTEIN SKIP23-LIKE"/>
    <property type="match status" value="1"/>
</dbReference>
<dbReference type="EMBL" id="JABFAC010243803">
    <property type="protein sequence ID" value="MBA0635950.1"/>
    <property type="molecule type" value="Genomic_DNA"/>
</dbReference>
<keyword evidence="3" id="KW-1185">Reference proteome</keyword>
<gene>
    <name evidence="2" type="ORF">Godav_029526</name>
</gene>
<dbReference type="AlphaFoldDB" id="A0A7J8TCQ2"/>
<evidence type="ECO:0000313" key="3">
    <source>
        <dbReference type="Proteomes" id="UP000593561"/>
    </source>
</evidence>
<accession>A0A7J8TCQ2</accession>
<comment type="caution">
    <text evidence="2">The sequence shown here is derived from an EMBL/GenBank/DDBJ whole genome shotgun (WGS) entry which is preliminary data.</text>
</comment>